<dbReference type="AlphaFoldDB" id="A0A016TKU0"/>
<protein>
    <submittedName>
        <fullName evidence="1">Uncharacterized protein</fullName>
    </submittedName>
</protein>
<keyword evidence="2" id="KW-1185">Reference proteome</keyword>
<evidence type="ECO:0000313" key="1">
    <source>
        <dbReference type="EMBL" id="EYC03564.1"/>
    </source>
</evidence>
<dbReference type="EMBL" id="JARK01001429">
    <property type="protein sequence ID" value="EYC03564.1"/>
    <property type="molecule type" value="Genomic_DNA"/>
</dbReference>
<proteinExistence type="predicted"/>
<dbReference type="Proteomes" id="UP000024635">
    <property type="component" value="Unassembled WGS sequence"/>
</dbReference>
<evidence type="ECO:0000313" key="2">
    <source>
        <dbReference type="Proteomes" id="UP000024635"/>
    </source>
</evidence>
<organism evidence="1 2">
    <name type="scientific">Ancylostoma ceylanicum</name>
    <dbReference type="NCBI Taxonomy" id="53326"/>
    <lineage>
        <taxon>Eukaryota</taxon>
        <taxon>Metazoa</taxon>
        <taxon>Ecdysozoa</taxon>
        <taxon>Nematoda</taxon>
        <taxon>Chromadorea</taxon>
        <taxon>Rhabditida</taxon>
        <taxon>Rhabditina</taxon>
        <taxon>Rhabditomorpha</taxon>
        <taxon>Strongyloidea</taxon>
        <taxon>Ancylostomatidae</taxon>
        <taxon>Ancylostomatinae</taxon>
        <taxon>Ancylostoma</taxon>
    </lineage>
</organism>
<reference evidence="2" key="1">
    <citation type="journal article" date="2015" name="Nat. Genet.">
        <title>The genome and transcriptome of the zoonotic hookworm Ancylostoma ceylanicum identify infection-specific gene families.</title>
        <authorList>
            <person name="Schwarz E.M."/>
            <person name="Hu Y."/>
            <person name="Antoshechkin I."/>
            <person name="Miller M.M."/>
            <person name="Sternberg P.W."/>
            <person name="Aroian R.V."/>
        </authorList>
    </citation>
    <scope>NUCLEOTIDE SEQUENCE</scope>
    <source>
        <strain evidence="2">HY135</strain>
    </source>
</reference>
<name>A0A016TKU0_9BILA</name>
<accession>A0A016TKU0</accession>
<comment type="caution">
    <text evidence="1">The sequence shown here is derived from an EMBL/GenBank/DDBJ whole genome shotgun (WGS) entry which is preliminary data.</text>
</comment>
<gene>
    <name evidence="1" type="primary">Acey_s0093.g2663</name>
    <name evidence="1" type="ORF">Y032_0093g2663</name>
</gene>
<sequence>MHASFARQTHAFICSGFLLMKSNQCGMHVLNESTALAKAYISLASELRQDCGFAYPPNIDARALNARIQYKSPT</sequence>